<dbReference type="InterPro" id="IPR022953">
    <property type="entry name" value="ATP_PFK"/>
</dbReference>
<dbReference type="InterPro" id="IPR000023">
    <property type="entry name" value="Phosphofructokinase_dom"/>
</dbReference>
<gene>
    <name evidence="10" type="ORF">MNBD_UNCLBAC01-1040</name>
</gene>
<dbReference type="GO" id="GO:0048029">
    <property type="term" value="F:monosaccharide binding"/>
    <property type="evidence" value="ECO:0007669"/>
    <property type="project" value="TreeGrafter"/>
</dbReference>
<evidence type="ECO:0000256" key="8">
    <source>
        <dbReference type="ARBA" id="ARBA00023152"/>
    </source>
</evidence>
<dbReference type="PANTHER" id="PTHR13697">
    <property type="entry name" value="PHOSPHOFRUCTOKINASE"/>
    <property type="match status" value="1"/>
</dbReference>
<evidence type="ECO:0000256" key="2">
    <source>
        <dbReference type="ARBA" id="ARBA00004679"/>
    </source>
</evidence>
<dbReference type="GO" id="GO:0016208">
    <property type="term" value="F:AMP binding"/>
    <property type="evidence" value="ECO:0007669"/>
    <property type="project" value="TreeGrafter"/>
</dbReference>
<evidence type="ECO:0000256" key="3">
    <source>
        <dbReference type="ARBA" id="ARBA00022490"/>
    </source>
</evidence>
<accession>A0A3B1DH25</accession>
<dbReference type="Gene3D" id="3.40.50.460">
    <property type="entry name" value="Phosphofructokinase domain"/>
    <property type="match status" value="1"/>
</dbReference>
<evidence type="ECO:0000313" key="10">
    <source>
        <dbReference type="EMBL" id="VAX38211.1"/>
    </source>
</evidence>
<reference evidence="10" key="1">
    <citation type="submission" date="2018-06" db="EMBL/GenBank/DDBJ databases">
        <authorList>
            <person name="Zhirakovskaya E."/>
        </authorList>
    </citation>
    <scope>NUCLEOTIDE SEQUENCE</scope>
</reference>
<keyword evidence="8" id="KW-0324">Glycolysis</keyword>
<sequence length="401" mass="44206">MKKIGIITSGGDCGGLNAVVTGAAYMARNLGISSYVIPNGYAGLYNLLEFDSLVELTRERIDFVNSNLAGSEAGHSRVKIKRIDDPNKYDRIKEGLKKFEIDGLVISGGDDSGSVMVDLSENGIQCIHAPKTMDLDLQPYSVGFDSTVNRIATFADDIKTTGRTHNRIIVMDVFGRYAGHTAFRAGIAAEADAILIPEVPADFDLLYEHCRNRFMHRVSTSDVRAGTYLIIVAEGLKNANGEELYDESAGVDPFGHKRLAGAGKYVTNELTKRFKDDPKITEFMKKEKMYVKDLYEVPEVRTVSPGHLVRCGHSSVYDVNFGKEAGGSAVVLLNNGLSGVTIVGLREGKIQYMKSADAIKPRHVDEKSITFHEHLGTCFARKVQETKFEFEKKEGYIERGM</sequence>
<dbReference type="PANTHER" id="PTHR13697:SF52">
    <property type="entry name" value="ATP-DEPENDENT 6-PHOSPHOFRUCTOKINASE 3"/>
    <property type="match status" value="1"/>
</dbReference>
<evidence type="ECO:0000256" key="7">
    <source>
        <dbReference type="ARBA" id="ARBA00022842"/>
    </source>
</evidence>
<comment type="pathway">
    <text evidence="2">Carbohydrate degradation; glycolysis; D-glyceraldehyde 3-phosphate and glycerone phosphate from D-glucose: step 3/4.</text>
</comment>
<dbReference type="GO" id="GO:0003872">
    <property type="term" value="F:6-phosphofructokinase activity"/>
    <property type="evidence" value="ECO:0007669"/>
    <property type="project" value="UniProtKB-EC"/>
</dbReference>
<dbReference type="UniPathway" id="UPA00109">
    <property type="reaction ID" value="UER00182"/>
</dbReference>
<name>A0A3B1DH25_9ZZZZ</name>
<dbReference type="EC" id="2.7.1.11" evidence="10"/>
<feature type="domain" description="Phosphofructokinase" evidence="9">
    <location>
        <begin position="3"/>
        <end position="332"/>
    </location>
</feature>
<proteinExistence type="predicted"/>
<dbReference type="GO" id="GO:0030388">
    <property type="term" value="P:fructose 1,6-bisphosphate metabolic process"/>
    <property type="evidence" value="ECO:0007669"/>
    <property type="project" value="TreeGrafter"/>
</dbReference>
<evidence type="ECO:0000256" key="4">
    <source>
        <dbReference type="ARBA" id="ARBA00022679"/>
    </source>
</evidence>
<dbReference type="SUPFAM" id="SSF53784">
    <property type="entry name" value="Phosphofructokinase"/>
    <property type="match status" value="1"/>
</dbReference>
<dbReference type="Pfam" id="PF00365">
    <property type="entry name" value="PFK"/>
    <property type="match status" value="1"/>
</dbReference>
<keyword evidence="5" id="KW-0479">Metal-binding</keyword>
<dbReference type="GO" id="GO:0005524">
    <property type="term" value="F:ATP binding"/>
    <property type="evidence" value="ECO:0007669"/>
    <property type="project" value="TreeGrafter"/>
</dbReference>
<dbReference type="AlphaFoldDB" id="A0A3B1DH25"/>
<keyword evidence="3" id="KW-0963">Cytoplasm</keyword>
<evidence type="ECO:0000256" key="6">
    <source>
        <dbReference type="ARBA" id="ARBA00022777"/>
    </source>
</evidence>
<evidence type="ECO:0000256" key="5">
    <source>
        <dbReference type="ARBA" id="ARBA00022723"/>
    </source>
</evidence>
<dbReference type="GO" id="GO:0046872">
    <property type="term" value="F:metal ion binding"/>
    <property type="evidence" value="ECO:0007669"/>
    <property type="project" value="UniProtKB-KW"/>
</dbReference>
<evidence type="ECO:0000256" key="1">
    <source>
        <dbReference type="ARBA" id="ARBA00001946"/>
    </source>
</evidence>
<dbReference type="GO" id="GO:0061621">
    <property type="term" value="P:canonical glycolysis"/>
    <property type="evidence" value="ECO:0007669"/>
    <property type="project" value="TreeGrafter"/>
</dbReference>
<dbReference type="GO" id="GO:0070095">
    <property type="term" value="F:fructose-6-phosphate binding"/>
    <property type="evidence" value="ECO:0007669"/>
    <property type="project" value="TreeGrafter"/>
</dbReference>
<dbReference type="Gene3D" id="3.40.50.450">
    <property type="match status" value="1"/>
</dbReference>
<protein>
    <submittedName>
        <fullName evidence="10">6-phosphofructokinase</fullName>
        <ecNumber evidence="10">2.7.1.11</ecNumber>
    </submittedName>
</protein>
<keyword evidence="7" id="KW-0460">Magnesium</keyword>
<keyword evidence="6 10" id="KW-0418">Kinase</keyword>
<dbReference type="GO" id="GO:0042802">
    <property type="term" value="F:identical protein binding"/>
    <property type="evidence" value="ECO:0007669"/>
    <property type="project" value="TreeGrafter"/>
</dbReference>
<dbReference type="PRINTS" id="PR00476">
    <property type="entry name" value="PHFRCTKINASE"/>
</dbReference>
<organism evidence="10">
    <name type="scientific">hydrothermal vent metagenome</name>
    <dbReference type="NCBI Taxonomy" id="652676"/>
    <lineage>
        <taxon>unclassified sequences</taxon>
        <taxon>metagenomes</taxon>
        <taxon>ecological metagenomes</taxon>
    </lineage>
</organism>
<dbReference type="GO" id="GO:0005945">
    <property type="term" value="C:6-phosphofructokinase complex"/>
    <property type="evidence" value="ECO:0007669"/>
    <property type="project" value="TreeGrafter"/>
</dbReference>
<dbReference type="InterPro" id="IPR035966">
    <property type="entry name" value="PKF_sf"/>
</dbReference>
<dbReference type="GO" id="GO:0006002">
    <property type="term" value="P:fructose 6-phosphate metabolic process"/>
    <property type="evidence" value="ECO:0007669"/>
    <property type="project" value="InterPro"/>
</dbReference>
<comment type="cofactor">
    <cofactor evidence="1">
        <name>Mg(2+)</name>
        <dbReference type="ChEBI" id="CHEBI:18420"/>
    </cofactor>
</comment>
<keyword evidence="4 10" id="KW-0808">Transferase</keyword>
<dbReference type="EMBL" id="UOGJ01000152">
    <property type="protein sequence ID" value="VAX38211.1"/>
    <property type="molecule type" value="Genomic_DNA"/>
</dbReference>
<evidence type="ECO:0000259" key="9">
    <source>
        <dbReference type="Pfam" id="PF00365"/>
    </source>
</evidence>